<dbReference type="GeneID" id="188091"/>
<name>O44855_CAEEL</name>
<dbReference type="AlphaFoldDB" id="O44855"/>
<dbReference type="RefSeq" id="NP_494345.2">
    <property type="nucleotide sequence ID" value="NM_061944.2"/>
</dbReference>
<evidence type="ECO:0000259" key="2">
    <source>
        <dbReference type="Pfam" id="PF03436"/>
    </source>
</evidence>
<proteinExistence type="predicted"/>
<dbReference type="InterPro" id="IPR005098">
    <property type="entry name" value="DUF281"/>
</dbReference>
<reference evidence="3 4" key="1">
    <citation type="journal article" date="1998" name="Science">
        <title>Genome sequence of the nematode C. elegans: a platform for investigating biology.</title>
        <authorList>
            <consortium name="The C. elegans sequencing consortium"/>
            <person name="Sulson J.E."/>
            <person name="Waterston R."/>
        </authorList>
    </citation>
    <scope>NUCLEOTIDE SEQUENCE [LARGE SCALE GENOMIC DNA]</scope>
    <source>
        <strain evidence="3 4">Bristol N2</strain>
    </source>
</reference>
<dbReference type="UCSC" id="T05A8.6">
    <property type="organism name" value="c. elegans"/>
</dbReference>
<organism evidence="3 4">
    <name type="scientific">Caenorhabditis elegans</name>
    <dbReference type="NCBI Taxonomy" id="6239"/>
    <lineage>
        <taxon>Eukaryota</taxon>
        <taxon>Metazoa</taxon>
        <taxon>Ecdysozoa</taxon>
        <taxon>Nematoda</taxon>
        <taxon>Chromadorea</taxon>
        <taxon>Rhabditida</taxon>
        <taxon>Rhabditina</taxon>
        <taxon>Rhabditomorpha</taxon>
        <taxon>Rhabditoidea</taxon>
        <taxon>Rhabditidae</taxon>
        <taxon>Peloderinae</taxon>
        <taxon>Caenorhabditis</taxon>
    </lineage>
</organism>
<evidence type="ECO:0000313" key="3">
    <source>
        <dbReference type="EMBL" id="CCD73589.1"/>
    </source>
</evidence>
<dbReference type="HOGENOM" id="CLU_1338626_0_0_1"/>
<gene>
    <name evidence="3" type="ORF">CELE_T05A8.6</name>
    <name evidence="3 5" type="ORF">T05A8.6</name>
</gene>
<keyword evidence="4" id="KW-1185">Reference proteome</keyword>
<evidence type="ECO:0000256" key="1">
    <source>
        <dbReference type="SAM" id="SignalP"/>
    </source>
</evidence>
<dbReference type="WormBase" id="T05A8.6">
    <property type="protein sequence ID" value="CE45841"/>
    <property type="gene ID" value="WBGene00020232"/>
</dbReference>
<evidence type="ECO:0000313" key="5">
    <source>
        <dbReference type="WormBase" id="T05A8.6"/>
    </source>
</evidence>
<dbReference type="Pfam" id="PF03436">
    <property type="entry name" value="DUF281"/>
    <property type="match status" value="1"/>
</dbReference>
<accession>O44855</accession>
<dbReference type="PaxDb" id="6239-T05A8.6"/>
<sequence length="205" mass="21636">MFNWALFIALAICPNQLNSCIPILPDPLATKIVKLPTTPKSAQMDAFLYETSQKKCTTCGTTTKPVRVKPVLTTTPGATTVTTTTAPTTTKAPDCTTTTAPTTTKAPDCTTCSQDILTDPMLANVHCASTGSTVNGCATLQIFCENMGCETAELYIRSESGVVTRTGSSTGNETDTELRCQADGVWQDGAAQRGVEVTLKLVTPC</sequence>
<dbReference type="KEGG" id="cel:CELE_T05A8.6"/>
<dbReference type="AGR" id="WB:WBGene00020232"/>
<dbReference type="CTD" id="188091"/>
<dbReference type="EMBL" id="BX284602">
    <property type="protein sequence ID" value="CCD73589.1"/>
    <property type="molecule type" value="Genomic_DNA"/>
</dbReference>
<feature type="signal peptide" evidence="1">
    <location>
        <begin position="1"/>
        <end position="19"/>
    </location>
</feature>
<protein>
    <submittedName>
        <fullName evidence="3">DUF281 domain-containing protein</fullName>
    </submittedName>
</protein>
<evidence type="ECO:0000313" key="4">
    <source>
        <dbReference type="Proteomes" id="UP000001940"/>
    </source>
</evidence>
<feature type="domain" description="DUF281" evidence="2">
    <location>
        <begin position="135"/>
        <end position="186"/>
    </location>
</feature>
<feature type="chain" id="PRO_5004159112" evidence="1">
    <location>
        <begin position="20"/>
        <end position="205"/>
    </location>
</feature>
<dbReference type="InParanoid" id="O44855"/>
<keyword evidence="1" id="KW-0732">Signal</keyword>
<dbReference type="Proteomes" id="UP000001940">
    <property type="component" value="Chromosome II"/>
</dbReference>
<dbReference type="SMR" id="O44855"/>